<dbReference type="AlphaFoldDB" id="R4Z6A9"/>
<feature type="transmembrane region" description="Helical" evidence="1">
    <location>
        <begin position="7"/>
        <end position="27"/>
    </location>
</feature>
<proteinExistence type="predicted"/>
<dbReference type="HOGENOM" id="CLU_3402718_0_0_11"/>
<evidence type="ECO:0000313" key="2">
    <source>
        <dbReference type="EMBL" id="CCM64367.1"/>
    </source>
</evidence>
<sequence>MSSRQSSLISVATIVYTILYTICQYAHGFA</sequence>
<keyword evidence="1" id="KW-0812">Transmembrane</keyword>
<protein>
    <submittedName>
        <fullName evidence="2">Uncharacterized protein</fullName>
    </submittedName>
</protein>
<evidence type="ECO:0000256" key="1">
    <source>
        <dbReference type="SAM" id="Phobius"/>
    </source>
</evidence>
<comment type="caution">
    <text evidence="2">The sequence shown here is derived from an EMBL/GenBank/DDBJ whole genome shotgun (WGS) entry which is preliminary data.</text>
</comment>
<organism evidence="2 3">
    <name type="scientific">Candidatus Neomicrothrix parvicella RN1</name>
    <dbReference type="NCBI Taxonomy" id="1229780"/>
    <lineage>
        <taxon>Bacteria</taxon>
        <taxon>Bacillati</taxon>
        <taxon>Actinomycetota</taxon>
        <taxon>Acidimicrobiia</taxon>
        <taxon>Acidimicrobiales</taxon>
        <taxon>Microthrixaceae</taxon>
        <taxon>Candidatus Neomicrothrix</taxon>
    </lineage>
</organism>
<evidence type="ECO:0000313" key="3">
    <source>
        <dbReference type="Proteomes" id="UP000018291"/>
    </source>
</evidence>
<accession>R4Z6A9</accession>
<keyword evidence="1" id="KW-1133">Transmembrane helix</keyword>
<gene>
    <name evidence="2" type="ORF">BN381_390004</name>
</gene>
<dbReference type="Proteomes" id="UP000018291">
    <property type="component" value="Unassembled WGS sequence"/>
</dbReference>
<keyword evidence="3" id="KW-1185">Reference proteome</keyword>
<dbReference type="EMBL" id="CANL01000033">
    <property type="protein sequence ID" value="CCM64367.1"/>
    <property type="molecule type" value="Genomic_DNA"/>
</dbReference>
<keyword evidence="1" id="KW-0472">Membrane</keyword>
<reference evidence="2 3" key="1">
    <citation type="journal article" date="2013" name="ISME J.">
        <title>Metabolic model for the filamentous 'Candidatus Microthrix parvicella' based on genomic and metagenomic analyses.</title>
        <authorList>
            <person name="Jon McIlroy S."/>
            <person name="Kristiansen R."/>
            <person name="Albertsen M."/>
            <person name="Michael Karst S."/>
            <person name="Rossetti S."/>
            <person name="Lund Nielsen J."/>
            <person name="Tandoi V."/>
            <person name="James Seviour R."/>
            <person name="Nielsen P.H."/>
        </authorList>
    </citation>
    <scope>NUCLEOTIDE SEQUENCE [LARGE SCALE GENOMIC DNA]</scope>
    <source>
        <strain evidence="2 3">RN1</strain>
    </source>
</reference>
<name>R4Z6A9_9ACTN</name>